<evidence type="ECO:0000256" key="5">
    <source>
        <dbReference type="ARBA" id="ARBA00022679"/>
    </source>
</evidence>
<feature type="chain" id="PRO_5027996687" description="Mannosyltransferase" evidence="12">
    <location>
        <begin position="19"/>
        <end position="565"/>
    </location>
</feature>
<keyword evidence="13" id="KW-1185">Reference proteome</keyword>
<keyword evidence="8 11" id="KW-1133">Transmembrane helix</keyword>
<keyword evidence="7 11" id="KW-0256">Endoplasmic reticulum</keyword>
<keyword evidence="9 11" id="KW-0472">Membrane</keyword>
<evidence type="ECO:0000256" key="10">
    <source>
        <dbReference type="ARBA" id="ARBA00038466"/>
    </source>
</evidence>
<evidence type="ECO:0000256" key="11">
    <source>
        <dbReference type="RuleBase" id="RU363075"/>
    </source>
</evidence>
<dbReference type="GO" id="GO:0000026">
    <property type="term" value="F:alpha-1,2-mannosyltransferase activity"/>
    <property type="evidence" value="ECO:0007669"/>
    <property type="project" value="TreeGrafter"/>
</dbReference>
<dbReference type="FunCoup" id="A0A6P8RAT4">
    <property type="interactions" value="475"/>
</dbReference>
<evidence type="ECO:0000313" key="13">
    <source>
        <dbReference type="Proteomes" id="UP000515159"/>
    </source>
</evidence>
<protein>
    <recommendedName>
        <fullName evidence="11">Mannosyltransferase</fullName>
        <ecNumber evidence="11">2.4.1.-</ecNumber>
    </recommendedName>
</protein>
<dbReference type="Proteomes" id="UP000515159">
    <property type="component" value="Chromosome 4"/>
</dbReference>
<reference evidence="14" key="1">
    <citation type="submission" date="2025-08" db="UniProtKB">
        <authorList>
            <consortium name="RefSeq"/>
        </authorList>
    </citation>
    <scope>IDENTIFICATION</scope>
</reference>
<evidence type="ECO:0000256" key="2">
    <source>
        <dbReference type="ARBA" id="ARBA00004687"/>
    </source>
</evidence>
<feature type="transmembrane region" description="Helical" evidence="11">
    <location>
        <begin position="297"/>
        <end position="317"/>
    </location>
</feature>
<comment type="similarity">
    <text evidence="10">Belongs to the glycosyltransferase 22 family. PIGZ subfamily.</text>
</comment>
<dbReference type="CTD" id="80235"/>
<keyword evidence="12" id="KW-0732">Signal</keyword>
<dbReference type="OrthoDB" id="10066429at2759"/>
<evidence type="ECO:0000256" key="8">
    <source>
        <dbReference type="ARBA" id="ARBA00022989"/>
    </source>
</evidence>
<evidence type="ECO:0000256" key="6">
    <source>
        <dbReference type="ARBA" id="ARBA00022692"/>
    </source>
</evidence>
<dbReference type="KEGG" id="gsh:117359399"/>
<evidence type="ECO:0000256" key="9">
    <source>
        <dbReference type="ARBA" id="ARBA00023136"/>
    </source>
</evidence>
<evidence type="ECO:0000256" key="3">
    <source>
        <dbReference type="ARBA" id="ARBA00022502"/>
    </source>
</evidence>
<dbReference type="GeneID" id="117359399"/>
<keyword evidence="3" id="KW-0337">GPI-anchor biosynthesis</keyword>
<sequence length="565" mass="62973">MGPKAVWSVLSLFRLLWCLLPQTGYLHPDEFFQSPEVMAGDVLQLQVFRPWEFLPPSPCRSVVSPFITSGISFWVIHSLQQLDILKNPPSSYTLLVFPRFFVTLSSFLLDLCIYHVAPLWGADRWPALALLAGSYVTTVFYTRTWSNAIEGLLFALLLLLVSSDAAPGTLAMPQHSRRKQSSLLGVLLVTGFFNRPTFPAFAVVPVLCWAGRLSRYNVLQMTKELLKLVPSATATAIVFIVADTLYFTPVQCQKSSILSFVAHVGWNAVGTPLNFLTYNLSPSQLAQHGTHHRLTHLVVNGILLFGILHLWALSALTKSCMYCLCQMKRTHKMPPGPVPVLLLFCFVPLTLLSMFSHQEPRFLIPLILPLVLLNARGSKIARWRFAIVCFNVAGAIFFGLLHQGGLVPALGHLEKILRSESQQNNASSVTLLFAHTYMPPRFLLSIPQQNMLVKVVDIAGAEEPVLCQKLAELADHSFLREQYALRDSVTKTPVENSAFGRQQAGLVLVITPGTVQLAVQRCGFAVQRESSWFPHVSLEDPPQLASFYNNNWLDLLGLHVLQLQL</sequence>
<proteinExistence type="inferred from homology"/>
<evidence type="ECO:0000256" key="12">
    <source>
        <dbReference type="SAM" id="SignalP"/>
    </source>
</evidence>
<evidence type="ECO:0000256" key="7">
    <source>
        <dbReference type="ARBA" id="ARBA00022824"/>
    </source>
</evidence>
<evidence type="ECO:0000256" key="4">
    <source>
        <dbReference type="ARBA" id="ARBA00022676"/>
    </source>
</evidence>
<name>A0A6P8RAT4_GEOSA</name>
<feature type="transmembrane region" description="Helical" evidence="11">
    <location>
        <begin position="225"/>
        <end position="245"/>
    </location>
</feature>
<feature type="signal peptide" evidence="12">
    <location>
        <begin position="1"/>
        <end position="18"/>
    </location>
</feature>
<comment type="pathway">
    <text evidence="2">Glycolipid biosynthesis; glycosylphosphatidylinositol-anchor biosynthesis.</text>
</comment>
<dbReference type="AlphaFoldDB" id="A0A6P8RAT4"/>
<feature type="transmembrane region" description="Helical" evidence="11">
    <location>
        <begin position="362"/>
        <end position="378"/>
    </location>
</feature>
<accession>A0A6P8RAT4</accession>
<evidence type="ECO:0000313" key="14">
    <source>
        <dbReference type="RefSeq" id="XP_033797993.1"/>
    </source>
</evidence>
<gene>
    <name evidence="14" type="primary">PIGZ</name>
</gene>
<feature type="transmembrane region" description="Helical" evidence="11">
    <location>
        <begin position="257"/>
        <end position="277"/>
    </location>
</feature>
<dbReference type="PANTHER" id="PTHR22760">
    <property type="entry name" value="GLYCOSYLTRANSFERASE"/>
    <property type="match status" value="1"/>
</dbReference>
<evidence type="ECO:0000256" key="1">
    <source>
        <dbReference type="ARBA" id="ARBA00004477"/>
    </source>
</evidence>
<dbReference type="GO" id="GO:0005789">
    <property type="term" value="C:endoplasmic reticulum membrane"/>
    <property type="evidence" value="ECO:0007669"/>
    <property type="project" value="UniProtKB-SubCell"/>
</dbReference>
<feature type="transmembrane region" description="Helical" evidence="11">
    <location>
        <begin position="183"/>
        <end position="205"/>
    </location>
</feature>
<keyword evidence="6 11" id="KW-0812">Transmembrane</keyword>
<dbReference type="GO" id="GO:0006506">
    <property type="term" value="P:GPI anchor biosynthetic process"/>
    <property type="evidence" value="ECO:0007669"/>
    <property type="project" value="UniProtKB-KW"/>
</dbReference>
<dbReference type="InParanoid" id="A0A6P8RAT4"/>
<dbReference type="InterPro" id="IPR005599">
    <property type="entry name" value="GPI_mannosylTrfase"/>
</dbReference>
<comment type="subcellular location">
    <subcellularLocation>
        <location evidence="1 11">Endoplasmic reticulum membrane</location>
        <topology evidence="1 11">Multi-pass membrane protein</topology>
    </subcellularLocation>
</comment>
<feature type="transmembrane region" description="Helical" evidence="11">
    <location>
        <begin position="92"/>
        <end position="113"/>
    </location>
</feature>
<feature type="transmembrane region" description="Helical" evidence="11">
    <location>
        <begin position="385"/>
        <end position="406"/>
    </location>
</feature>
<dbReference type="PANTHER" id="PTHR22760:SF3">
    <property type="entry name" value="GPI MANNOSYLTRANSFERASE 4"/>
    <property type="match status" value="1"/>
</dbReference>
<keyword evidence="4 11" id="KW-0328">Glycosyltransferase</keyword>
<keyword evidence="5" id="KW-0808">Transferase</keyword>
<dbReference type="EC" id="2.4.1.-" evidence="11"/>
<dbReference type="Pfam" id="PF03901">
    <property type="entry name" value="Glyco_transf_22"/>
    <property type="match status" value="1"/>
</dbReference>
<organism evidence="13 14">
    <name type="scientific">Geotrypetes seraphini</name>
    <name type="common">Gaboon caecilian</name>
    <name type="synonym">Caecilia seraphini</name>
    <dbReference type="NCBI Taxonomy" id="260995"/>
    <lineage>
        <taxon>Eukaryota</taxon>
        <taxon>Metazoa</taxon>
        <taxon>Chordata</taxon>
        <taxon>Craniata</taxon>
        <taxon>Vertebrata</taxon>
        <taxon>Euteleostomi</taxon>
        <taxon>Amphibia</taxon>
        <taxon>Gymnophiona</taxon>
        <taxon>Geotrypetes</taxon>
    </lineage>
</organism>
<dbReference type="RefSeq" id="XP_033797993.1">
    <property type="nucleotide sequence ID" value="XM_033942102.1"/>
</dbReference>
<feature type="transmembrane region" description="Helical" evidence="11">
    <location>
        <begin position="338"/>
        <end position="356"/>
    </location>
</feature>